<comment type="function">
    <text evidence="15">Component of the cytochrome c oxidase, the last enzyme in the mitochondrial electron transport chain which drives oxidative phosphorylation. The respiratory chain contains 3 multisubunit complexes succinate dehydrogenase (complex II, CII), ubiquinol-cytochrome c oxidoreductase (cytochrome b-c1 complex, complex III, CIII) and cytochrome c oxidase (complex IV, CIV), that cooperate to transfer electrons derived from NADH and succinate to molecular oxygen, creating an electrochemical gradient over the inner membrane that drives transmembrane transport and the ATP synthase. Cytochrome c oxidase is the component of the respiratory chain that catalyzes the reduction of oxygen to water. Electrons originating from reduced cytochrome c in the intermembrane space (IMS) are transferred via the dinuclear copper A center (CU(A)) of subunit 2 and heme A of subunit 1 to the active site in subunit 1, a binuclear center (BNC) formed by heme A3 and copper B (CU(B)). The BNC reduces molecular oxygen to 2 water molecules using 4 electrons from cytochrome c in the IMS and 4 protons from the mitochondrial matrix.</text>
</comment>
<gene>
    <name evidence="16" type="ORF">HHI36_023596</name>
</gene>
<evidence type="ECO:0000256" key="14">
    <source>
        <dbReference type="ARBA" id="ARBA00031049"/>
    </source>
</evidence>
<dbReference type="Pfam" id="PF02284">
    <property type="entry name" value="COX5A"/>
    <property type="match status" value="1"/>
</dbReference>
<dbReference type="Gene3D" id="1.25.40.40">
    <property type="entry name" value="Cytochrome c oxidase, subunit Va/VI"/>
    <property type="match status" value="1"/>
</dbReference>
<comment type="caution">
    <text evidence="16">The sequence shown here is derived from an EMBL/GenBank/DDBJ whole genome shotgun (WGS) entry which is preliminary data.</text>
</comment>
<evidence type="ECO:0000313" key="17">
    <source>
        <dbReference type="Proteomes" id="UP001516400"/>
    </source>
</evidence>
<dbReference type="PANTHER" id="PTHR14200:SF11">
    <property type="entry name" value="CYTOCHROME C OXIDASE SUBUNIT 5A, MITOCHONDRIAL"/>
    <property type="match status" value="1"/>
</dbReference>
<keyword evidence="11 15" id="KW-0408">Iron</keyword>
<comment type="subcellular location">
    <subcellularLocation>
        <location evidence="1 15">Mitochondrion inner membrane</location>
        <topology evidence="1 15">Peripheral membrane protein</topology>
        <orientation evidence="1 15">Matrix side</orientation>
    </subcellularLocation>
</comment>
<organism evidence="16 17">
    <name type="scientific">Cryptolaemus montrouzieri</name>
    <dbReference type="NCBI Taxonomy" id="559131"/>
    <lineage>
        <taxon>Eukaryota</taxon>
        <taxon>Metazoa</taxon>
        <taxon>Ecdysozoa</taxon>
        <taxon>Arthropoda</taxon>
        <taxon>Hexapoda</taxon>
        <taxon>Insecta</taxon>
        <taxon>Pterygota</taxon>
        <taxon>Neoptera</taxon>
        <taxon>Endopterygota</taxon>
        <taxon>Coleoptera</taxon>
        <taxon>Polyphaga</taxon>
        <taxon>Cucujiformia</taxon>
        <taxon>Coccinelloidea</taxon>
        <taxon>Coccinellidae</taxon>
        <taxon>Scymninae</taxon>
        <taxon>Scymnini</taxon>
        <taxon>Cryptolaemus</taxon>
    </lineage>
</organism>
<dbReference type="GO" id="GO:0045277">
    <property type="term" value="C:respiratory chain complex IV"/>
    <property type="evidence" value="ECO:0007669"/>
    <property type="project" value="UniProtKB-UniRule"/>
</dbReference>
<dbReference type="FunFam" id="1.25.40.40:FF:000002">
    <property type="entry name" value="cytochrome c oxidase subunit 5A, mitochondrial"/>
    <property type="match status" value="1"/>
</dbReference>
<evidence type="ECO:0000256" key="11">
    <source>
        <dbReference type="ARBA" id="ARBA00023004"/>
    </source>
</evidence>
<dbReference type="CDD" id="cd00923">
    <property type="entry name" value="Cyt_c_Oxidase_Va"/>
    <property type="match status" value="1"/>
</dbReference>
<proteinExistence type="inferred from homology"/>
<comment type="subunit">
    <text evidence="15">Component of the cytochrome c oxidase (complex IV, CIV), a multisubunit enzyme composed of a catalytic core of 3 subunits and several supernumerary subunits. The complex exists as a monomer or a dimer and forms supercomplexes (SCs) in the inner mitochondrial membrane with ubiquinol-cytochrome c oxidoreductase (cytochrome b-c1 complex, complex III, CIII).</text>
</comment>
<evidence type="ECO:0000256" key="7">
    <source>
        <dbReference type="ARBA" id="ARBA00022723"/>
    </source>
</evidence>
<keyword evidence="8 15" id="KW-0999">Mitochondrion inner membrane</keyword>
<evidence type="ECO:0000256" key="8">
    <source>
        <dbReference type="ARBA" id="ARBA00022792"/>
    </source>
</evidence>
<name>A0ABD2PH86_9CUCU</name>
<dbReference type="Proteomes" id="UP001516400">
    <property type="component" value="Unassembled WGS sequence"/>
</dbReference>
<protein>
    <recommendedName>
        <fullName evidence="4 15">Cytochrome c oxidase subunit 5A, mitochondrial</fullName>
    </recommendedName>
    <alternativeName>
        <fullName evidence="14 15">Cytochrome c oxidase polypeptide Va</fullName>
    </alternativeName>
</protein>
<evidence type="ECO:0000256" key="12">
    <source>
        <dbReference type="ARBA" id="ARBA00023128"/>
    </source>
</evidence>
<keyword evidence="9" id="KW-0832">Ubl conjugation</keyword>
<dbReference type="GO" id="GO:0006123">
    <property type="term" value="P:mitochondrial electron transport, cytochrome c to oxygen"/>
    <property type="evidence" value="ECO:0007669"/>
    <property type="project" value="UniProtKB-UniRule"/>
</dbReference>
<evidence type="ECO:0000256" key="3">
    <source>
        <dbReference type="ARBA" id="ARBA00007972"/>
    </source>
</evidence>
<comment type="similarity">
    <text evidence="3 15">Belongs to the cytochrome c oxidase subunit 5A family.</text>
</comment>
<evidence type="ECO:0000313" key="16">
    <source>
        <dbReference type="EMBL" id="KAL3290243.1"/>
    </source>
</evidence>
<dbReference type="GO" id="GO:0005743">
    <property type="term" value="C:mitochondrial inner membrane"/>
    <property type="evidence" value="ECO:0007669"/>
    <property type="project" value="UniProtKB-SubCell"/>
</dbReference>
<evidence type="ECO:0000256" key="9">
    <source>
        <dbReference type="ARBA" id="ARBA00022843"/>
    </source>
</evidence>
<evidence type="ECO:0000256" key="5">
    <source>
        <dbReference type="ARBA" id="ARBA00022553"/>
    </source>
</evidence>
<evidence type="ECO:0000256" key="6">
    <source>
        <dbReference type="ARBA" id="ARBA00022617"/>
    </source>
</evidence>
<keyword evidence="7 15" id="KW-0479">Metal-binding</keyword>
<dbReference type="SUPFAM" id="SSF48479">
    <property type="entry name" value="Cytochrome c oxidase subunit E"/>
    <property type="match status" value="1"/>
</dbReference>
<keyword evidence="5" id="KW-0597">Phosphoprotein</keyword>
<keyword evidence="17" id="KW-1185">Reference proteome</keyword>
<dbReference type="GO" id="GO:0046872">
    <property type="term" value="F:metal ion binding"/>
    <property type="evidence" value="ECO:0007669"/>
    <property type="project" value="UniProtKB-UniRule"/>
</dbReference>
<comment type="pathway">
    <text evidence="2 15">Energy metabolism; oxidative phosphorylation.</text>
</comment>
<accession>A0ABD2PH86</accession>
<evidence type="ECO:0000256" key="15">
    <source>
        <dbReference type="RuleBase" id="RU368103"/>
    </source>
</evidence>
<reference evidence="16 17" key="1">
    <citation type="journal article" date="2021" name="BMC Biol.">
        <title>Horizontally acquired antibacterial genes associated with adaptive radiation of ladybird beetles.</title>
        <authorList>
            <person name="Li H.S."/>
            <person name="Tang X.F."/>
            <person name="Huang Y.H."/>
            <person name="Xu Z.Y."/>
            <person name="Chen M.L."/>
            <person name="Du X.Y."/>
            <person name="Qiu B.Y."/>
            <person name="Chen P.T."/>
            <person name="Zhang W."/>
            <person name="Slipinski A."/>
            <person name="Escalona H.E."/>
            <person name="Waterhouse R.M."/>
            <person name="Zwick A."/>
            <person name="Pang H."/>
        </authorList>
    </citation>
    <scope>NUCLEOTIDE SEQUENCE [LARGE SCALE GENOMIC DNA]</scope>
    <source>
        <strain evidence="16">SYSU2018</strain>
    </source>
</reference>
<dbReference type="AlphaFoldDB" id="A0ABD2PH86"/>
<keyword evidence="10 15" id="KW-0809">Transit peptide</keyword>
<keyword evidence="12 15" id="KW-0496">Mitochondrion</keyword>
<evidence type="ECO:0000256" key="13">
    <source>
        <dbReference type="ARBA" id="ARBA00023136"/>
    </source>
</evidence>
<evidence type="ECO:0000256" key="1">
    <source>
        <dbReference type="ARBA" id="ARBA00004443"/>
    </source>
</evidence>
<dbReference type="PANTHER" id="PTHR14200">
    <property type="entry name" value="CYTOCHROME C OXIDASE POLYPEPTIDE"/>
    <property type="match status" value="1"/>
</dbReference>
<evidence type="ECO:0000256" key="2">
    <source>
        <dbReference type="ARBA" id="ARBA00004673"/>
    </source>
</evidence>
<dbReference type="EMBL" id="JABFTP020000186">
    <property type="protein sequence ID" value="KAL3290243.1"/>
    <property type="molecule type" value="Genomic_DNA"/>
</dbReference>
<sequence length="152" mass="17090">MLRSSAARICGLLRGSINPAAPVVCNSQRYSSKKHAVYDDEFDARYENYFNNKNIDGWEIRQGINDLCGHDLVPEPKIVIAALKACRRVNDFALAVRIIEAVKDKCGDRVKEIYPYILQEIGPTLTELGISTPEELGYDKPELALESVDHMH</sequence>
<dbReference type="InterPro" id="IPR036545">
    <property type="entry name" value="Cyt_c_oxidase_su5A/6_sf"/>
</dbReference>
<keyword evidence="6 15" id="KW-0349">Heme</keyword>
<keyword evidence="13 15" id="KW-0472">Membrane</keyword>
<evidence type="ECO:0000256" key="10">
    <source>
        <dbReference type="ARBA" id="ARBA00022946"/>
    </source>
</evidence>
<dbReference type="InterPro" id="IPR003204">
    <property type="entry name" value="Cyt_c_oxidase_su5A/6"/>
</dbReference>
<evidence type="ECO:0000256" key="4">
    <source>
        <dbReference type="ARBA" id="ARBA00021968"/>
    </source>
</evidence>